<dbReference type="RefSeq" id="WP_217335075.1">
    <property type="nucleotide sequence ID" value="NZ_JAHQZT010000010.1"/>
</dbReference>
<dbReference type="PANTHER" id="PTHR24113">
    <property type="entry name" value="RAN GTPASE-ACTIVATING PROTEIN 1"/>
    <property type="match status" value="1"/>
</dbReference>
<gene>
    <name evidence="1" type="ORF">KTN04_09930</name>
</gene>
<dbReference type="PANTHER" id="PTHR24113:SF15">
    <property type="entry name" value="NACHT DOMAIN-CONTAINING PROTEIN"/>
    <property type="match status" value="1"/>
</dbReference>
<protein>
    <recommendedName>
        <fullName evidence="3">Leucine Rich repeat-containing protein</fullName>
    </recommendedName>
</protein>
<evidence type="ECO:0000313" key="2">
    <source>
        <dbReference type="Proteomes" id="UP000755551"/>
    </source>
</evidence>
<dbReference type="Proteomes" id="UP000755551">
    <property type="component" value="Unassembled WGS sequence"/>
</dbReference>
<reference evidence="1 2" key="1">
    <citation type="submission" date="2021-06" db="EMBL/GenBank/DDBJ databases">
        <title>Bacterium isolated from marine sediment.</title>
        <authorList>
            <person name="Zhu K.-L."/>
            <person name="Du Z.-J."/>
            <person name="Liang Q.-Y."/>
        </authorList>
    </citation>
    <scope>NUCLEOTIDE SEQUENCE [LARGE SCALE GENOMIC DNA]</scope>
    <source>
        <strain evidence="1 2">A346</strain>
    </source>
</reference>
<keyword evidence="2" id="KW-1185">Reference proteome</keyword>
<dbReference type="EMBL" id="JAHQZT010000010">
    <property type="protein sequence ID" value="MBV0933656.1"/>
    <property type="molecule type" value="Genomic_DNA"/>
</dbReference>
<accession>A0ABS6MCT6</accession>
<comment type="caution">
    <text evidence="1">The sequence shown here is derived from an EMBL/GenBank/DDBJ whole genome shotgun (WGS) entry which is preliminary data.</text>
</comment>
<organism evidence="1 2">
    <name type="scientific">Marinobacterium weihaiense</name>
    <dbReference type="NCBI Taxonomy" id="2851016"/>
    <lineage>
        <taxon>Bacteria</taxon>
        <taxon>Pseudomonadati</taxon>
        <taxon>Pseudomonadota</taxon>
        <taxon>Gammaproteobacteria</taxon>
        <taxon>Oceanospirillales</taxon>
        <taxon>Oceanospirillaceae</taxon>
        <taxon>Marinobacterium</taxon>
    </lineage>
</organism>
<proteinExistence type="predicted"/>
<evidence type="ECO:0000313" key="1">
    <source>
        <dbReference type="EMBL" id="MBV0933656.1"/>
    </source>
</evidence>
<evidence type="ECO:0008006" key="3">
    <source>
        <dbReference type="Google" id="ProtNLM"/>
    </source>
</evidence>
<dbReference type="InterPro" id="IPR027038">
    <property type="entry name" value="RanGap"/>
</dbReference>
<name>A0ABS6MCT6_9GAMM</name>
<sequence length="325" mass="36169">MSIKEDYSFAGKPVVTWQVGHPLPDPATSAIRLSVGGAGNHPDFATYFQAFLQLPGLEKVDTLLIGNWGAAYENSIRQALDPFVAAAECFPALRHLHLADIPYTESEVSWIHLGDISDLFPAFQGLQTLLIKGSAGLVMENIRLPQLETLDIVSAGLPARITQQIAAAELPKLRHLELWLGSYGHGCNLTPDDLDQLLDALPRFPALSHLALCNYELANQLAQQLAEHPPLPDSITHLDLSKGTLADHGAQALLTQAERLNRLERLDLHHHYLSDEMMATLSEQLSCRLNLNDQEEADYEFDEDDPLEDDEDPEDYTYRFIFLSE</sequence>